<evidence type="ECO:0000313" key="5">
    <source>
        <dbReference type="EnsemblPlants" id="TraesCS6D02G094100.1.cds1"/>
    </source>
</evidence>
<dbReference type="PROSITE" id="PS50144">
    <property type="entry name" value="MATH"/>
    <property type="match status" value="1"/>
</dbReference>
<dbReference type="EnsemblPlants" id="TraesCS6D02G094100.1">
    <property type="protein sequence ID" value="TraesCS6D02G094100.1.cds1"/>
    <property type="gene ID" value="TraesCS6D02G094100"/>
</dbReference>
<dbReference type="Gramene" id="TraesSYM6D03G03619660.1">
    <property type="protein sequence ID" value="TraesSYM6D03G03619660.1.CDS1"/>
    <property type="gene ID" value="TraesSYM6D03G03619660"/>
</dbReference>
<accession>A0A3B6QAZ2</accession>
<dbReference type="OrthoDB" id="6359816at2759"/>
<dbReference type="InterPro" id="IPR000210">
    <property type="entry name" value="BTB/POZ_dom"/>
</dbReference>
<dbReference type="SMR" id="A0A3B6QAZ2"/>
<dbReference type="AlphaFoldDB" id="A0A3B6QAZ2"/>
<dbReference type="PANTHER" id="PTHR26379">
    <property type="entry name" value="BTB/POZ AND MATH DOMAIN-CONTAINING PROTEIN 1"/>
    <property type="match status" value="1"/>
</dbReference>
<dbReference type="Pfam" id="PF22486">
    <property type="entry name" value="MATH_2"/>
    <property type="match status" value="1"/>
</dbReference>
<evidence type="ECO:0000256" key="2">
    <source>
        <dbReference type="ARBA" id="ARBA00010846"/>
    </source>
</evidence>
<gene>
    <name evidence="5" type="primary">LOC123141153</name>
</gene>
<dbReference type="STRING" id="4565.A0A3B6QAZ2"/>
<dbReference type="Gramene" id="TraesCS6D03G0203400.1">
    <property type="protein sequence ID" value="TraesCS6D03G0203400.1.CDS1"/>
    <property type="gene ID" value="TraesCS6D03G0203400"/>
</dbReference>
<dbReference type="CDD" id="cd00121">
    <property type="entry name" value="MATH"/>
    <property type="match status" value="1"/>
</dbReference>
<dbReference type="GO" id="GO:0016567">
    <property type="term" value="P:protein ubiquitination"/>
    <property type="evidence" value="ECO:0007669"/>
    <property type="project" value="InterPro"/>
</dbReference>
<dbReference type="Pfam" id="PF24570">
    <property type="entry name" value="BACK_BPM_SPOP"/>
    <property type="match status" value="1"/>
</dbReference>
<evidence type="ECO:0000313" key="6">
    <source>
        <dbReference type="Proteomes" id="UP000019116"/>
    </source>
</evidence>
<dbReference type="Gene3D" id="3.30.710.10">
    <property type="entry name" value="Potassium Channel Kv1.1, Chain A"/>
    <property type="match status" value="1"/>
</dbReference>
<dbReference type="RefSeq" id="XP_044416309.1">
    <property type="nucleotide sequence ID" value="XM_044560374.1"/>
</dbReference>
<evidence type="ECO:0000259" key="3">
    <source>
        <dbReference type="PROSITE" id="PS50097"/>
    </source>
</evidence>
<dbReference type="InterPro" id="IPR008974">
    <property type="entry name" value="TRAF-like"/>
</dbReference>
<dbReference type="InterPro" id="IPR011333">
    <property type="entry name" value="SKP1/BTB/POZ_sf"/>
</dbReference>
<organism evidence="5">
    <name type="scientific">Triticum aestivum</name>
    <name type="common">Wheat</name>
    <dbReference type="NCBI Taxonomy" id="4565"/>
    <lineage>
        <taxon>Eukaryota</taxon>
        <taxon>Viridiplantae</taxon>
        <taxon>Streptophyta</taxon>
        <taxon>Embryophyta</taxon>
        <taxon>Tracheophyta</taxon>
        <taxon>Spermatophyta</taxon>
        <taxon>Magnoliopsida</taxon>
        <taxon>Liliopsida</taxon>
        <taxon>Poales</taxon>
        <taxon>Poaceae</taxon>
        <taxon>BOP clade</taxon>
        <taxon>Pooideae</taxon>
        <taxon>Triticodae</taxon>
        <taxon>Triticeae</taxon>
        <taxon>Triticinae</taxon>
        <taxon>Triticum</taxon>
    </lineage>
</organism>
<dbReference type="PANTHER" id="PTHR26379:SF524">
    <property type="entry name" value="MATH DOMAIN-CONTAINING PROTEIN"/>
    <property type="match status" value="1"/>
</dbReference>
<dbReference type="Gramene" id="TraesCLE_scaffold_255156_01G000100.1">
    <property type="protein sequence ID" value="TraesCLE_scaffold_255156_01G000100.1"/>
    <property type="gene ID" value="TraesCLE_scaffold_255156_01G000100"/>
</dbReference>
<dbReference type="InterPro" id="IPR045005">
    <property type="entry name" value="BPM1-6"/>
</dbReference>
<dbReference type="GeneID" id="123141153"/>
<dbReference type="SUPFAM" id="SSF54695">
    <property type="entry name" value="POZ domain"/>
    <property type="match status" value="1"/>
</dbReference>
<feature type="domain" description="MATH" evidence="4">
    <location>
        <begin position="13"/>
        <end position="138"/>
    </location>
</feature>
<dbReference type="Gramene" id="TraesCS6D02G094100.1">
    <property type="protein sequence ID" value="TraesCS6D02G094100.1.cds1"/>
    <property type="gene ID" value="TraesCS6D02G094100"/>
</dbReference>
<feature type="domain" description="BTB" evidence="3">
    <location>
        <begin position="177"/>
        <end position="245"/>
    </location>
</feature>
<dbReference type="Proteomes" id="UP000019116">
    <property type="component" value="Chromosome 6D"/>
</dbReference>
<protein>
    <recommendedName>
        <fullName evidence="7">BTB domain-containing protein</fullName>
    </recommendedName>
</protein>
<dbReference type="Gramene" id="TraesNOR6D03G03713220.1">
    <property type="protein sequence ID" value="TraesNOR6D03G03713220.1.CDS1"/>
    <property type="gene ID" value="TraesNOR6D03G03713220"/>
</dbReference>
<dbReference type="InterPro" id="IPR002083">
    <property type="entry name" value="MATH/TRAF_dom"/>
</dbReference>
<comment type="similarity">
    <text evidence="2">Belongs to the Tdpoz family.</text>
</comment>
<dbReference type="Gene3D" id="2.60.210.10">
    <property type="entry name" value="Apoptosis, Tumor Necrosis Factor Receptor Associated Protein 2, Chain A"/>
    <property type="match status" value="1"/>
</dbReference>
<dbReference type="OMA" id="EGRECTS"/>
<dbReference type="Gramene" id="TraesLAC6D03G03623230.1">
    <property type="protein sequence ID" value="TraesLAC6D03G03623230.1.CDS1"/>
    <property type="gene ID" value="TraesLAC6D03G03623230"/>
</dbReference>
<dbReference type="Gramene" id="TraesJUL6D03G03705750.1">
    <property type="protein sequence ID" value="TraesJUL6D03G03705750.1.CDS1"/>
    <property type="gene ID" value="TraesJUL6D03G03705750"/>
</dbReference>
<name>A0A3B6QAZ2_WHEAT</name>
<reference evidence="5" key="2">
    <citation type="submission" date="2018-10" db="UniProtKB">
        <authorList>
            <consortium name="EnsemblPlants"/>
        </authorList>
    </citation>
    <scope>IDENTIFICATION</scope>
</reference>
<dbReference type="Gramene" id="TraesROB_scaffold_054297_01G000100.1">
    <property type="protein sequence ID" value="TraesROB_scaffold_054297_01G000100.1"/>
    <property type="gene ID" value="TraesROB_scaffold_054297_01G000100"/>
</dbReference>
<dbReference type="Gramene" id="TraesKAR6D01G0059570.1">
    <property type="protein sequence ID" value="cds.TraesKAR6D01G0059570.1"/>
    <property type="gene ID" value="TraesKAR6D01G0059570"/>
</dbReference>
<dbReference type="Pfam" id="PF00651">
    <property type="entry name" value="BTB"/>
    <property type="match status" value="1"/>
</dbReference>
<dbReference type="InterPro" id="IPR056423">
    <property type="entry name" value="BACK_BPM_SPOP"/>
</dbReference>
<dbReference type="Gramene" id="TraesCAD_scaffold_076827_01G000600.1">
    <property type="protein sequence ID" value="TraesCAD_scaffold_076827_01G000600.1"/>
    <property type="gene ID" value="TraesCAD_scaffold_076827_01G000600"/>
</dbReference>
<evidence type="ECO:0000256" key="1">
    <source>
        <dbReference type="ARBA" id="ARBA00004906"/>
    </source>
</evidence>
<reference evidence="5" key="1">
    <citation type="submission" date="2018-08" db="EMBL/GenBank/DDBJ databases">
        <authorList>
            <person name="Rossello M."/>
        </authorList>
    </citation>
    <scope>NUCLEOTIDE SEQUENCE [LARGE SCALE GENOMIC DNA]</scope>
    <source>
        <strain evidence="5">cv. Chinese Spring</strain>
    </source>
</reference>
<dbReference type="SUPFAM" id="SSF49599">
    <property type="entry name" value="TRAF domain-like"/>
    <property type="match status" value="1"/>
</dbReference>
<dbReference type="Gene3D" id="1.25.40.420">
    <property type="match status" value="1"/>
</dbReference>
<dbReference type="Gramene" id="TraesARI6D03G03636860.1">
    <property type="protein sequence ID" value="TraesARI6D03G03636860.1.CDS1"/>
    <property type="gene ID" value="TraesARI6D03G03636860"/>
</dbReference>
<dbReference type="SMART" id="SM00225">
    <property type="entry name" value="BTB"/>
    <property type="match status" value="1"/>
</dbReference>
<dbReference type="Gramene" id="TraesPARA_EIv1.0_2197960.1">
    <property type="protein sequence ID" value="TraesPARA_EIv1.0_2197960.1.CDS1"/>
    <property type="gene ID" value="TraesPARA_EIv1.0_2197960"/>
</dbReference>
<sequence>MVTKSSSAVVIHAGEHLFKVIGHSTITGKITLTSDTFRVADHDWAILYYPNGDARVVDDQFSSIFLKLVNAGEDEITVCYSFCLQDPAAPATGEKHIYQSGSQKFSSTNSAWGRSNFVSKADLSGCLDDGCLVIKCTVEVPRLMDDRQEGDDNDGVIVPPADLSKDLANLLDSGLKADLTVKIGWFKRFKVHACVLAARSPVFRAQLCGAMMESRESSIRIEDVDAKVFEILLHYVYNDRLPESMDETTEETTNMAQHLLIAADRYAMERLKLICESRLSKALDINTVGFTLDLAEQYHCQQLKDCCLRYMTRNSKRLQEIINSEGFAQLTRNHPQAAFDILGQVIALLAT</sequence>
<comment type="pathway">
    <text evidence="1">Protein modification; protein ubiquitination.</text>
</comment>
<proteinExistence type="inferred from homology"/>
<dbReference type="Gramene" id="TraesLDM6D03G03676530.1">
    <property type="protein sequence ID" value="TraesLDM6D03G03676530.1.CDS1"/>
    <property type="gene ID" value="TraesLDM6D03G03676530"/>
</dbReference>
<dbReference type="Gramene" id="TraesWEE_scaffold_071018_01G000100.1">
    <property type="protein sequence ID" value="TraesWEE_scaffold_071018_01G000100.1"/>
    <property type="gene ID" value="TraesWEE_scaffold_071018_01G000100"/>
</dbReference>
<evidence type="ECO:0008006" key="7">
    <source>
        <dbReference type="Google" id="ProtNLM"/>
    </source>
</evidence>
<dbReference type="Gramene" id="TraesSTA6D03G03666680.1">
    <property type="protein sequence ID" value="TraesSTA6D03G03666680.1.CDS1"/>
    <property type="gene ID" value="TraesSTA6D03G03666680"/>
</dbReference>
<dbReference type="Gramene" id="TraesMAC6D03G03671370.1">
    <property type="protein sequence ID" value="TraesMAC6D03G03671370.1.CDS1"/>
    <property type="gene ID" value="TraesMAC6D03G03671370"/>
</dbReference>
<dbReference type="PROSITE" id="PS50097">
    <property type="entry name" value="BTB"/>
    <property type="match status" value="1"/>
</dbReference>
<dbReference type="Gramene" id="TraesJAG6D03G03656020.1">
    <property type="protein sequence ID" value="TraesJAG6D03G03656020.1.CDS1"/>
    <property type="gene ID" value="TraesJAG6D03G03656020"/>
</dbReference>
<keyword evidence="6" id="KW-1185">Reference proteome</keyword>
<evidence type="ECO:0000259" key="4">
    <source>
        <dbReference type="PROSITE" id="PS50144"/>
    </source>
</evidence>